<feature type="transmembrane region" description="Helical" evidence="12">
    <location>
        <begin position="264"/>
        <end position="285"/>
    </location>
</feature>
<evidence type="ECO:0000256" key="10">
    <source>
        <dbReference type="ARBA" id="ARBA00023004"/>
    </source>
</evidence>
<evidence type="ECO:0000256" key="5">
    <source>
        <dbReference type="ARBA" id="ARBA00022617"/>
    </source>
</evidence>
<dbReference type="GO" id="GO:0005886">
    <property type="term" value="C:plasma membrane"/>
    <property type="evidence" value="ECO:0007669"/>
    <property type="project" value="UniProtKB-SubCell"/>
</dbReference>
<evidence type="ECO:0000256" key="6">
    <source>
        <dbReference type="ARBA" id="ARBA00022692"/>
    </source>
</evidence>
<protein>
    <submittedName>
        <fullName evidence="13">Cytochrome d ubiquinol oxidase subunit II</fullName>
    </submittedName>
</protein>
<dbReference type="PANTHER" id="PTHR43141">
    <property type="entry name" value="CYTOCHROME BD2 SUBUNIT II"/>
    <property type="match status" value="1"/>
</dbReference>
<evidence type="ECO:0000256" key="12">
    <source>
        <dbReference type="SAM" id="Phobius"/>
    </source>
</evidence>
<dbReference type="InterPro" id="IPR003317">
    <property type="entry name" value="Cyt-d_oxidase_su2"/>
</dbReference>
<evidence type="ECO:0000256" key="2">
    <source>
        <dbReference type="ARBA" id="ARBA00007543"/>
    </source>
</evidence>
<dbReference type="GO" id="GO:0019646">
    <property type="term" value="P:aerobic electron transport chain"/>
    <property type="evidence" value="ECO:0007669"/>
    <property type="project" value="TreeGrafter"/>
</dbReference>
<feature type="transmembrane region" description="Helical" evidence="12">
    <location>
        <begin position="161"/>
        <end position="182"/>
    </location>
</feature>
<dbReference type="Proteomes" id="UP000268623">
    <property type="component" value="Unassembled WGS sequence"/>
</dbReference>
<keyword evidence="9 12" id="KW-1133">Transmembrane helix</keyword>
<evidence type="ECO:0000313" key="14">
    <source>
        <dbReference type="Proteomes" id="UP000268623"/>
    </source>
</evidence>
<evidence type="ECO:0000256" key="3">
    <source>
        <dbReference type="ARBA" id="ARBA00022448"/>
    </source>
</evidence>
<comment type="similarity">
    <text evidence="2">Belongs to the cytochrome ubiquinol oxidase subunit 2 family.</text>
</comment>
<keyword evidence="5" id="KW-0349">Heme</keyword>
<keyword evidence="11 12" id="KW-0472">Membrane</keyword>
<evidence type="ECO:0000256" key="1">
    <source>
        <dbReference type="ARBA" id="ARBA00004651"/>
    </source>
</evidence>
<comment type="subcellular location">
    <subcellularLocation>
        <location evidence="1">Cell membrane</location>
        <topology evidence="1">Multi-pass membrane protein</topology>
    </subcellularLocation>
</comment>
<feature type="transmembrane region" description="Helical" evidence="12">
    <location>
        <begin position="335"/>
        <end position="362"/>
    </location>
</feature>
<feature type="transmembrane region" description="Helical" evidence="12">
    <location>
        <begin position="118"/>
        <end position="141"/>
    </location>
</feature>
<sequence>MFDYMTLRLIWWAILGVLLVGFAILDGFDIGVAMLHPFVARNDTQRRVTLNTIGPVWEGNQVWFILGGGAVFAAWPPLYAVSFSGFYLAMLLVLIGLILRPVAITFRDKRPESGWRETWDWLFFVSGFVPALIFGVAFGNLLQGVPFHFDQALRATYEGGLLGLLNPFALLCGLVSVAMLTMQGAAWLSVKSEGEVSVRARRSGALAALLLVLLISAAGLWTMLGVEGFRIDGVIEHAGPSNPLAKSVTREAGAWLDNYRAYPWMIAAPALAYTGALVAALAFAFSAGRIAFLASSLSVSGVATMAGFSMFPFLLPSSTHPSQSLTVWDASSSKATLSLMLIAVIVFLPIVLAYTSWVYYVLRGAVSEAAIRRGDDYYY</sequence>
<evidence type="ECO:0000256" key="11">
    <source>
        <dbReference type="ARBA" id="ARBA00023136"/>
    </source>
</evidence>
<feature type="transmembrane region" description="Helical" evidence="12">
    <location>
        <begin position="12"/>
        <end position="40"/>
    </location>
</feature>
<keyword evidence="14" id="KW-1185">Reference proteome</keyword>
<accession>A0A3M9XK38</accession>
<dbReference type="GO" id="GO:0016682">
    <property type="term" value="F:oxidoreductase activity, acting on diphenols and related substances as donors, oxygen as acceptor"/>
    <property type="evidence" value="ECO:0007669"/>
    <property type="project" value="TreeGrafter"/>
</dbReference>
<feature type="transmembrane region" description="Helical" evidence="12">
    <location>
        <begin position="61"/>
        <end position="80"/>
    </location>
</feature>
<dbReference type="PANTHER" id="PTHR43141:SF5">
    <property type="entry name" value="CYTOCHROME BD-I UBIQUINOL OXIDASE SUBUNIT 2"/>
    <property type="match status" value="1"/>
</dbReference>
<dbReference type="GO" id="GO:0009055">
    <property type="term" value="F:electron transfer activity"/>
    <property type="evidence" value="ECO:0007669"/>
    <property type="project" value="TreeGrafter"/>
</dbReference>
<comment type="caution">
    <text evidence="13">The sequence shown here is derived from an EMBL/GenBank/DDBJ whole genome shotgun (WGS) entry which is preliminary data.</text>
</comment>
<evidence type="ECO:0000256" key="9">
    <source>
        <dbReference type="ARBA" id="ARBA00022989"/>
    </source>
</evidence>
<keyword evidence="7" id="KW-0479">Metal-binding</keyword>
<dbReference type="AlphaFoldDB" id="A0A3M9XK38"/>
<keyword evidence="10" id="KW-0408">Iron</keyword>
<organism evidence="13 14">
    <name type="scientific">Methylocystis hirsuta</name>
    <dbReference type="NCBI Taxonomy" id="369798"/>
    <lineage>
        <taxon>Bacteria</taxon>
        <taxon>Pseudomonadati</taxon>
        <taxon>Pseudomonadota</taxon>
        <taxon>Alphaproteobacteria</taxon>
        <taxon>Hyphomicrobiales</taxon>
        <taxon>Methylocystaceae</taxon>
        <taxon>Methylocystis</taxon>
    </lineage>
</organism>
<dbReference type="PIRSF" id="PIRSF000267">
    <property type="entry name" value="Cyt_oxidse_sub2"/>
    <property type="match status" value="1"/>
</dbReference>
<reference evidence="13 14" key="1">
    <citation type="submission" date="2018-08" db="EMBL/GenBank/DDBJ databases">
        <title>Genome sequence of Methylocystis hirsuta CSC1, a methanotroph able to accumulate PHAs.</title>
        <authorList>
            <person name="Bordel S."/>
            <person name="Rodriguez E."/>
            <person name="Gancedo J."/>
            <person name="Munoz R."/>
        </authorList>
    </citation>
    <scope>NUCLEOTIDE SEQUENCE [LARGE SCALE GENOMIC DNA]</scope>
    <source>
        <strain evidence="13 14">CSC1</strain>
    </source>
</reference>
<dbReference type="OrthoDB" id="9776710at2"/>
<proteinExistence type="inferred from homology"/>
<dbReference type="NCBIfam" id="TIGR00203">
    <property type="entry name" value="cydB"/>
    <property type="match status" value="1"/>
</dbReference>
<name>A0A3M9XK38_9HYPH</name>
<keyword evidence="3" id="KW-0813">Transport</keyword>
<dbReference type="GO" id="GO:0070069">
    <property type="term" value="C:cytochrome complex"/>
    <property type="evidence" value="ECO:0007669"/>
    <property type="project" value="TreeGrafter"/>
</dbReference>
<evidence type="ECO:0000256" key="8">
    <source>
        <dbReference type="ARBA" id="ARBA00022982"/>
    </source>
</evidence>
<dbReference type="EMBL" id="QWDD01000001">
    <property type="protein sequence ID" value="RNJ48549.1"/>
    <property type="molecule type" value="Genomic_DNA"/>
</dbReference>
<keyword evidence="6 12" id="KW-0812">Transmembrane</keyword>
<dbReference type="RefSeq" id="WP_123174549.1">
    <property type="nucleotide sequence ID" value="NZ_QWDD01000001.1"/>
</dbReference>
<keyword evidence="8" id="KW-0249">Electron transport</keyword>
<keyword evidence="4" id="KW-1003">Cell membrane</keyword>
<feature type="transmembrane region" description="Helical" evidence="12">
    <location>
        <begin position="203"/>
        <end position="224"/>
    </location>
</feature>
<feature type="transmembrane region" description="Helical" evidence="12">
    <location>
        <begin position="86"/>
        <end position="106"/>
    </location>
</feature>
<dbReference type="GO" id="GO:0046872">
    <property type="term" value="F:metal ion binding"/>
    <property type="evidence" value="ECO:0007669"/>
    <property type="project" value="UniProtKB-KW"/>
</dbReference>
<evidence type="ECO:0000313" key="13">
    <source>
        <dbReference type="EMBL" id="RNJ48549.1"/>
    </source>
</evidence>
<evidence type="ECO:0000256" key="7">
    <source>
        <dbReference type="ARBA" id="ARBA00022723"/>
    </source>
</evidence>
<gene>
    <name evidence="13" type="primary">cydB</name>
    <name evidence="13" type="ORF">D1O30_01800</name>
</gene>
<dbReference type="Pfam" id="PF02322">
    <property type="entry name" value="Cyt_bd_oxida_II"/>
    <property type="match status" value="1"/>
</dbReference>
<feature type="transmembrane region" description="Helical" evidence="12">
    <location>
        <begin position="292"/>
        <end position="315"/>
    </location>
</feature>
<evidence type="ECO:0000256" key="4">
    <source>
        <dbReference type="ARBA" id="ARBA00022475"/>
    </source>
</evidence>